<protein>
    <submittedName>
        <fullName evidence="1">Uncharacterized protein</fullName>
    </submittedName>
</protein>
<dbReference type="Proteomes" id="UP001057402">
    <property type="component" value="Chromosome 3"/>
</dbReference>
<reference evidence="2" key="1">
    <citation type="journal article" date="2023" name="Front. Plant Sci.">
        <title>Chromosomal-level genome assembly of Melastoma candidum provides insights into trichome evolution.</title>
        <authorList>
            <person name="Zhong Y."/>
            <person name="Wu W."/>
            <person name="Sun C."/>
            <person name="Zou P."/>
            <person name="Liu Y."/>
            <person name="Dai S."/>
            <person name="Zhou R."/>
        </authorList>
    </citation>
    <scope>NUCLEOTIDE SEQUENCE [LARGE SCALE GENOMIC DNA]</scope>
</reference>
<dbReference type="EMBL" id="CM042882">
    <property type="protein sequence ID" value="KAI4383232.1"/>
    <property type="molecule type" value="Genomic_DNA"/>
</dbReference>
<evidence type="ECO:0000313" key="2">
    <source>
        <dbReference type="Proteomes" id="UP001057402"/>
    </source>
</evidence>
<comment type="caution">
    <text evidence="1">The sequence shown here is derived from an EMBL/GenBank/DDBJ whole genome shotgun (WGS) entry which is preliminary data.</text>
</comment>
<gene>
    <name evidence="1" type="ORF">MLD38_009097</name>
</gene>
<name>A0ACB9RW54_9MYRT</name>
<accession>A0ACB9RW54</accession>
<evidence type="ECO:0000313" key="1">
    <source>
        <dbReference type="EMBL" id="KAI4383232.1"/>
    </source>
</evidence>
<keyword evidence="2" id="KW-1185">Reference proteome</keyword>
<proteinExistence type="predicted"/>
<sequence length="387" mass="43692">MGLAGKLMKSVFNKGRTDMNGRHGFRFGERGKWGRVTGSVPAEEDTASLQPLTGESSTEEETRFAKENIPREKPNSMSKLFQEQDAAVVIQTAFRSFMARNQRKEEMVDKEDNKLLLLPIGRDWSLNVESVDTSIEVPPAYSVQLHSETTGTEHPEREPSVWESVETPNKNLVQVPMLQQQDSSMVNQPKRKPRISVLRAKEKWDDSTVSSNVAEMRIKRRLEGMTRRERALAYAFSQQLRFCSRKRLEGEEANAGWSWLERWMATRPSESLSPLIPLGGDVGAIPSRQKCGKATGELLELASEEKESCGSNEVPLNIGSFSIGSGEEMKKMLQSKNKLKSYHKKSKQNAELGVRKFRKLGKLPIKKASEDRQREQTSSSKGIEFKT</sequence>
<organism evidence="1 2">
    <name type="scientific">Melastoma candidum</name>
    <dbReference type="NCBI Taxonomy" id="119954"/>
    <lineage>
        <taxon>Eukaryota</taxon>
        <taxon>Viridiplantae</taxon>
        <taxon>Streptophyta</taxon>
        <taxon>Embryophyta</taxon>
        <taxon>Tracheophyta</taxon>
        <taxon>Spermatophyta</taxon>
        <taxon>Magnoliopsida</taxon>
        <taxon>eudicotyledons</taxon>
        <taxon>Gunneridae</taxon>
        <taxon>Pentapetalae</taxon>
        <taxon>rosids</taxon>
        <taxon>malvids</taxon>
        <taxon>Myrtales</taxon>
        <taxon>Melastomataceae</taxon>
        <taxon>Melastomatoideae</taxon>
        <taxon>Melastomateae</taxon>
        <taxon>Melastoma</taxon>
    </lineage>
</organism>